<feature type="compositionally biased region" description="Low complexity" evidence="1">
    <location>
        <begin position="24"/>
        <end position="48"/>
    </location>
</feature>
<evidence type="ECO:0000256" key="1">
    <source>
        <dbReference type="SAM" id="MobiDB-lite"/>
    </source>
</evidence>
<accession>A0ABV8FZZ3</accession>
<proteinExistence type="predicted"/>
<name>A0ABV8FZZ3_9ACTN</name>
<evidence type="ECO:0000313" key="3">
    <source>
        <dbReference type="Proteomes" id="UP001595851"/>
    </source>
</evidence>
<evidence type="ECO:0008006" key="4">
    <source>
        <dbReference type="Google" id="ProtNLM"/>
    </source>
</evidence>
<dbReference type="RefSeq" id="WP_379527440.1">
    <property type="nucleotide sequence ID" value="NZ_JBHSBI010000003.1"/>
</dbReference>
<evidence type="ECO:0000313" key="2">
    <source>
        <dbReference type="EMBL" id="MFC4007322.1"/>
    </source>
</evidence>
<sequence>MIAVTAVVLSGCGVVANIQPRNSEPPQESAASSSQEPSAQESSPQESSPPDEEGDLTAHFKRVRAADPCELVTHPTLKKYGPEQLVVRGRGMTDCQELTGYSDPAKSVYSFKIGLHSSFGERDAKDAKKEQLGGRTIYIEEYSTDKESHRSCHIKVPYEGVTGSAFSLDVRQTPPRGQEAKPWPQRCEAAKEYLAEVMDTLLELPPRKKGAVGVLGKDPCARQKEMVGALGRAYRLTERRYIGPYGCELVLANSGQNQELTVSAGFAFHVRQRATGQTARFKSRRLSLDGLYTVQNTKDLHMTRSCGNSVEVRRAANSAKNDAHYLSVSLSSAKLQVQDEDDEIKAPQVSCALTDKLTRIALDDVR</sequence>
<dbReference type="EMBL" id="JBHSBI010000003">
    <property type="protein sequence ID" value="MFC4007322.1"/>
    <property type="molecule type" value="Genomic_DNA"/>
</dbReference>
<protein>
    <recommendedName>
        <fullName evidence="4">DUF3558 domain-containing protein</fullName>
    </recommendedName>
</protein>
<feature type="region of interest" description="Disordered" evidence="1">
    <location>
        <begin position="17"/>
        <end position="55"/>
    </location>
</feature>
<comment type="caution">
    <text evidence="2">The sequence shown here is derived from an EMBL/GenBank/DDBJ whole genome shotgun (WGS) entry which is preliminary data.</text>
</comment>
<dbReference type="Proteomes" id="UP001595851">
    <property type="component" value="Unassembled WGS sequence"/>
</dbReference>
<organism evidence="2 3">
    <name type="scientific">Nonomuraea purpurea</name>
    <dbReference type="NCBI Taxonomy" id="1849276"/>
    <lineage>
        <taxon>Bacteria</taxon>
        <taxon>Bacillati</taxon>
        <taxon>Actinomycetota</taxon>
        <taxon>Actinomycetes</taxon>
        <taxon>Streptosporangiales</taxon>
        <taxon>Streptosporangiaceae</taxon>
        <taxon>Nonomuraea</taxon>
    </lineage>
</organism>
<reference evidence="3" key="1">
    <citation type="journal article" date="2019" name="Int. J. Syst. Evol. Microbiol.">
        <title>The Global Catalogue of Microorganisms (GCM) 10K type strain sequencing project: providing services to taxonomists for standard genome sequencing and annotation.</title>
        <authorList>
            <consortium name="The Broad Institute Genomics Platform"/>
            <consortium name="The Broad Institute Genome Sequencing Center for Infectious Disease"/>
            <person name="Wu L."/>
            <person name="Ma J."/>
        </authorList>
    </citation>
    <scope>NUCLEOTIDE SEQUENCE [LARGE SCALE GENOMIC DNA]</scope>
    <source>
        <strain evidence="3">TBRC 1276</strain>
    </source>
</reference>
<gene>
    <name evidence="2" type="ORF">ACFOY2_08820</name>
</gene>
<keyword evidence="3" id="KW-1185">Reference proteome</keyword>